<dbReference type="WBParaSite" id="SSLN_0000454901-mRNA-1">
    <property type="protein sequence ID" value="SSLN_0000454901-mRNA-1"/>
    <property type="gene ID" value="SSLN_0000454901"/>
</dbReference>
<proteinExistence type="predicted"/>
<dbReference type="Gene3D" id="3.30.70.270">
    <property type="match status" value="1"/>
</dbReference>
<keyword evidence="3" id="KW-1185">Reference proteome</keyword>
<dbReference type="PANTHER" id="PTHR37984:SF5">
    <property type="entry name" value="PROTEIN NYNRIN-LIKE"/>
    <property type="match status" value="1"/>
</dbReference>
<name>A0A183SJK4_SCHSO</name>
<dbReference type="SUPFAM" id="SSF56672">
    <property type="entry name" value="DNA/RNA polymerases"/>
    <property type="match status" value="1"/>
</dbReference>
<dbReference type="FunFam" id="3.30.70.270:FF:000003">
    <property type="entry name" value="Transposon Ty3-G Gag-Pol polyprotein"/>
    <property type="match status" value="1"/>
</dbReference>
<protein>
    <submittedName>
        <fullName evidence="4">Reverse transcriptase domain-containing protein</fullName>
    </submittedName>
</protein>
<dbReference type="InterPro" id="IPR050951">
    <property type="entry name" value="Retrovirus_Pol_polyprotein"/>
</dbReference>
<dbReference type="STRING" id="70667.A0A183SJK4"/>
<reference evidence="2 3" key="2">
    <citation type="submission" date="2018-11" db="EMBL/GenBank/DDBJ databases">
        <authorList>
            <consortium name="Pathogen Informatics"/>
        </authorList>
    </citation>
    <scope>NUCLEOTIDE SEQUENCE [LARGE SCALE GENOMIC DNA]</scope>
    <source>
        <strain evidence="2 3">NST_G2</strain>
    </source>
</reference>
<dbReference type="InterPro" id="IPR043502">
    <property type="entry name" value="DNA/RNA_pol_sf"/>
</dbReference>
<dbReference type="AlphaFoldDB" id="A0A183SJK4"/>
<dbReference type="InterPro" id="IPR000477">
    <property type="entry name" value="RT_dom"/>
</dbReference>
<evidence type="ECO:0000313" key="4">
    <source>
        <dbReference type="WBParaSite" id="SSLN_0000454901-mRNA-1"/>
    </source>
</evidence>
<organism evidence="4">
    <name type="scientific">Schistocephalus solidus</name>
    <name type="common">Tapeworm</name>
    <dbReference type="NCBI Taxonomy" id="70667"/>
    <lineage>
        <taxon>Eukaryota</taxon>
        <taxon>Metazoa</taxon>
        <taxon>Spiralia</taxon>
        <taxon>Lophotrochozoa</taxon>
        <taxon>Platyhelminthes</taxon>
        <taxon>Cestoda</taxon>
        <taxon>Eucestoda</taxon>
        <taxon>Diphyllobothriidea</taxon>
        <taxon>Diphyllobothriidae</taxon>
        <taxon>Schistocephalus</taxon>
    </lineage>
</organism>
<dbReference type="PANTHER" id="PTHR37984">
    <property type="entry name" value="PROTEIN CBG26694"/>
    <property type="match status" value="1"/>
</dbReference>
<dbReference type="Proteomes" id="UP000275846">
    <property type="component" value="Unassembled WGS sequence"/>
</dbReference>
<gene>
    <name evidence="2" type="ORF">SSLN_LOCUS4402</name>
</gene>
<evidence type="ECO:0000259" key="1">
    <source>
        <dbReference type="Pfam" id="PF00078"/>
    </source>
</evidence>
<accession>A0A183SJK4</accession>
<evidence type="ECO:0000313" key="3">
    <source>
        <dbReference type="Proteomes" id="UP000275846"/>
    </source>
</evidence>
<evidence type="ECO:0000313" key="2">
    <source>
        <dbReference type="EMBL" id="VDL90787.1"/>
    </source>
</evidence>
<reference evidence="4" key="1">
    <citation type="submission" date="2016-06" db="UniProtKB">
        <authorList>
            <consortium name="WormBaseParasite"/>
        </authorList>
    </citation>
    <scope>IDENTIFICATION</scope>
</reference>
<dbReference type="InterPro" id="IPR043128">
    <property type="entry name" value="Rev_trsase/Diguanyl_cyclase"/>
</dbReference>
<dbReference type="EMBL" id="UYSU01032854">
    <property type="protein sequence ID" value="VDL90787.1"/>
    <property type="molecule type" value="Genomic_DNA"/>
</dbReference>
<dbReference type="OrthoDB" id="6147533at2759"/>
<sequence length="98" mass="11056">MVTCFAKLDLSDAYLQIETAPAIFQQTMDTMLMGTEGATANLDDNIVTGSNPDELLQRLDRVFIQIQDYGCRLRLEKCNCFMPSVKYLGFIIDQDGHN</sequence>
<dbReference type="Pfam" id="PF00078">
    <property type="entry name" value="RVT_1"/>
    <property type="match status" value="1"/>
</dbReference>
<feature type="domain" description="Reverse transcriptase" evidence="1">
    <location>
        <begin position="19"/>
        <end position="92"/>
    </location>
</feature>